<dbReference type="GO" id="GO:0050793">
    <property type="term" value="P:regulation of developmental process"/>
    <property type="evidence" value="ECO:0007669"/>
    <property type="project" value="UniProtKB-ARBA"/>
</dbReference>
<name>K1QDR8_MAGGI</name>
<dbReference type="SMART" id="SM00181">
    <property type="entry name" value="EGF"/>
    <property type="match status" value="18"/>
</dbReference>
<dbReference type="GO" id="GO:0007219">
    <property type="term" value="P:Notch signaling pathway"/>
    <property type="evidence" value="ECO:0007669"/>
    <property type="project" value="TreeGrafter"/>
</dbReference>
<feature type="disulfide bond" evidence="6">
    <location>
        <begin position="894"/>
        <end position="903"/>
    </location>
</feature>
<dbReference type="PANTHER" id="PTHR12916:SF10">
    <property type="entry name" value="NEUROGENIC LOCUS NOTCH HOMOLOG PROTEIN 2 PRECURSOR"/>
    <property type="match status" value="1"/>
</dbReference>
<comment type="caution">
    <text evidence="6">Lacks conserved residue(s) required for the propagation of feature annotation.</text>
</comment>
<organism evidence="7">
    <name type="scientific">Magallana gigas</name>
    <name type="common">Pacific oyster</name>
    <name type="synonym">Crassostrea gigas</name>
    <dbReference type="NCBI Taxonomy" id="29159"/>
    <lineage>
        <taxon>Eukaryota</taxon>
        <taxon>Metazoa</taxon>
        <taxon>Spiralia</taxon>
        <taxon>Lophotrochozoa</taxon>
        <taxon>Mollusca</taxon>
        <taxon>Bivalvia</taxon>
        <taxon>Autobranchia</taxon>
        <taxon>Pteriomorphia</taxon>
        <taxon>Ostreida</taxon>
        <taxon>Ostreoidea</taxon>
        <taxon>Ostreidae</taxon>
        <taxon>Magallana</taxon>
    </lineage>
</organism>
<feature type="disulfide bond" evidence="6">
    <location>
        <begin position="856"/>
        <end position="865"/>
    </location>
</feature>
<feature type="disulfide bond" evidence="6">
    <location>
        <begin position="473"/>
        <end position="482"/>
    </location>
</feature>
<feature type="disulfide bond" evidence="6">
    <location>
        <begin position="397"/>
        <end position="406"/>
    </location>
</feature>
<feature type="disulfide bond" evidence="6">
    <location>
        <begin position="743"/>
        <end position="752"/>
    </location>
</feature>
<dbReference type="InterPro" id="IPR001881">
    <property type="entry name" value="EGF-like_Ca-bd_dom"/>
</dbReference>
<dbReference type="GO" id="GO:0005112">
    <property type="term" value="F:Notch binding"/>
    <property type="evidence" value="ECO:0007669"/>
    <property type="project" value="TreeGrafter"/>
</dbReference>
<dbReference type="FunFam" id="2.10.25.10:FF:000125">
    <property type="entry name" value="Neurogenic locus notch protein-like"/>
    <property type="match status" value="3"/>
</dbReference>
<dbReference type="InterPro" id="IPR013783">
    <property type="entry name" value="Ig-like_fold"/>
</dbReference>
<dbReference type="EMBL" id="JH818505">
    <property type="protein sequence ID" value="EKC32088.1"/>
    <property type="molecule type" value="Genomic_DNA"/>
</dbReference>
<dbReference type="SUPFAM" id="SSF48726">
    <property type="entry name" value="Immunoglobulin"/>
    <property type="match status" value="1"/>
</dbReference>
<dbReference type="InterPro" id="IPR018097">
    <property type="entry name" value="EGF_Ca-bd_CS"/>
</dbReference>
<evidence type="ECO:0000256" key="3">
    <source>
        <dbReference type="ARBA" id="ARBA00022737"/>
    </source>
</evidence>
<dbReference type="Pfam" id="PF00008">
    <property type="entry name" value="EGF"/>
    <property type="match status" value="4"/>
</dbReference>
<feature type="disulfide bond" evidence="6">
    <location>
        <begin position="1234"/>
        <end position="1243"/>
    </location>
</feature>
<evidence type="ECO:0000256" key="2">
    <source>
        <dbReference type="ARBA" id="ARBA00022729"/>
    </source>
</evidence>
<dbReference type="FunFam" id="2.10.25.10:FF:000472">
    <property type="entry name" value="Uncharacterized protein, isoform A"/>
    <property type="match status" value="1"/>
</dbReference>
<dbReference type="FunFam" id="2.10.25.10:FF:000005">
    <property type="entry name" value="Fibrillin 2"/>
    <property type="match status" value="1"/>
</dbReference>
<feature type="disulfide bond" evidence="6">
    <location>
        <begin position="781"/>
        <end position="790"/>
    </location>
</feature>
<feature type="disulfide bond" evidence="6">
    <location>
        <begin position="376"/>
        <end position="386"/>
    </location>
</feature>
<dbReference type="Pfam" id="PF07645">
    <property type="entry name" value="EGF_CA"/>
    <property type="match status" value="14"/>
</dbReference>
<dbReference type="GO" id="GO:0120036">
    <property type="term" value="P:plasma membrane bounded cell projection organization"/>
    <property type="evidence" value="ECO:0007669"/>
    <property type="project" value="UniProtKB-ARBA"/>
</dbReference>
<dbReference type="InterPro" id="IPR036179">
    <property type="entry name" value="Ig-like_dom_sf"/>
</dbReference>
<dbReference type="SUPFAM" id="SSF57184">
    <property type="entry name" value="Growth factor receptor domain"/>
    <property type="match status" value="3"/>
</dbReference>
<feature type="disulfide bond" evidence="6">
    <location>
        <begin position="549"/>
        <end position="558"/>
    </location>
</feature>
<dbReference type="CDD" id="cd00054">
    <property type="entry name" value="EGF_CA"/>
    <property type="match status" value="18"/>
</dbReference>
<accession>K1QDR8</accession>
<keyword evidence="3" id="KW-0677">Repeat</keyword>
<reference evidence="7" key="1">
    <citation type="journal article" date="2012" name="Nature">
        <title>The oyster genome reveals stress adaptation and complexity of shell formation.</title>
        <authorList>
            <person name="Zhang G."/>
            <person name="Fang X."/>
            <person name="Guo X."/>
            <person name="Li L."/>
            <person name="Luo R."/>
            <person name="Xu F."/>
            <person name="Yang P."/>
            <person name="Zhang L."/>
            <person name="Wang X."/>
            <person name="Qi H."/>
            <person name="Xiong Z."/>
            <person name="Que H."/>
            <person name="Xie Y."/>
            <person name="Holland P.W."/>
            <person name="Paps J."/>
            <person name="Zhu Y."/>
            <person name="Wu F."/>
            <person name="Chen Y."/>
            <person name="Wang J."/>
            <person name="Peng C."/>
            <person name="Meng J."/>
            <person name="Yang L."/>
            <person name="Liu J."/>
            <person name="Wen B."/>
            <person name="Zhang N."/>
            <person name="Huang Z."/>
            <person name="Zhu Q."/>
            <person name="Feng Y."/>
            <person name="Mount A."/>
            <person name="Hedgecock D."/>
            <person name="Xu Z."/>
            <person name="Liu Y."/>
            <person name="Domazet-Loso T."/>
            <person name="Du Y."/>
            <person name="Sun X."/>
            <person name="Zhang S."/>
            <person name="Liu B."/>
            <person name="Cheng P."/>
            <person name="Jiang X."/>
            <person name="Li J."/>
            <person name="Fan D."/>
            <person name="Wang W."/>
            <person name="Fu W."/>
            <person name="Wang T."/>
            <person name="Wang B."/>
            <person name="Zhang J."/>
            <person name="Peng Z."/>
            <person name="Li Y."/>
            <person name="Li N."/>
            <person name="Wang J."/>
            <person name="Chen M."/>
            <person name="He Y."/>
            <person name="Tan F."/>
            <person name="Song X."/>
            <person name="Zheng Q."/>
            <person name="Huang R."/>
            <person name="Yang H."/>
            <person name="Du X."/>
            <person name="Chen L."/>
            <person name="Yang M."/>
            <person name="Gaffney P.M."/>
            <person name="Wang S."/>
            <person name="Luo L."/>
            <person name="She Z."/>
            <person name="Ming Y."/>
            <person name="Huang W."/>
            <person name="Zhang S."/>
            <person name="Huang B."/>
            <person name="Zhang Y."/>
            <person name="Qu T."/>
            <person name="Ni P."/>
            <person name="Miao G."/>
            <person name="Wang J."/>
            <person name="Wang Q."/>
            <person name="Steinberg C.E."/>
            <person name="Wang H."/>
            <person name="Li N."/>
            <person name="Qian L."/>
            <person name="Zhang G."/>
            <person name="Li Y."/>
            <person name="Yang H."/>
            <person name="Liu X."/>
            <person name="Wang J."/>
            <person name="Yin Y."/>
            <person name="Wang J."/>
        </authorList>
    </citation>
    <scope>NUCLEOTIDE SEQUENCE [LARGE SCALE GENOMIC DNA]</scope>
    <source>
        <strain evidence="7">05x7-T-G4-1.051#20</strain>
    </source>
</reference>
<keyword evidence="5" id="KW-0325">Glycoprotein</keyword>
<feature type="disulfide bond" evidence="6">
    <location>
        <begin position="435"/>
        <end position="444"/>
    </location>
</feature>
<dbReference type="PROSITE" id="PS50026">
    <property type="entry name" value="EGF_3"/>
    <property type="match status" value="18"/>
</dbReference>
<keyword evidence="4 6" id="KW-1015">Disulfide bond</keyword>
<dbReference type="FunFam" id="2.10.25.10:FF:000151">
    <property type="entry name" value="FAT atypical cadherin 4"/>
    <property type="match status" value="2"/>
</dbReference>
<dbReference type="InterPro" id="IPR049883">
    <property type="entry name" value="NOTCH1_EGF-like"/>
</dbReference>
<feature type="disulfide bond" evidence="6">
    <location>
        <begin position="1196"/>
        <end position="1205"/>
    </location>
</feature>
<dbReference type="SUPFAM" id="SSF57196">
    <property type="entry name" value="EGF/Laminin"/>
    <property type="match status" value="9"/>
</dbReference>
<dbReference type="InterPro" id="IPR003599">
    <property type="entry name" value="Ig_sub"/>
</dbReference>
<dbReference type="FunFam" id="2.10.25.10:FF:000327">
    <property type="entry name" value="neurogenic locus notch homolog protein 4"/>
    <property type="match status" value="1"/>
</dbReference>
<dbReference type="FunFam" id="2.10.25.10:FF:000061">
    <property type="entry name" value="Delta-like protein"/>
    <property type="match status" value="1"/>
</dbReference>
<dbReference type="PANTHER" id="PTHR12916">
    <property type="entry name" value="CYTOCHROME C OXIDASE POLYPEPTIDE VIC-2"/>
    <property type="match status" value="1"/>
</dbReference>
<dbReference type="InParanoid" id="K1QDR8"/>
<dbReference type="FunFam" id="2.10.25.10:FF:000321">
    <property type="entry name" value="Protein delta homolog 1"/>
    <property type="match status" value="1"/>
</dbReference>
<feature type="disulfide bond" evidence="6">
    <location>
        <begin position="703"/>
        <end position="712"/>
    </location>
</feature>
<feature type="disulfide bond" evidence="6">
    <location>
        <begin position="665"/>
        <end position="674"/>
    </location>
</feature>
<dbReference type="HOGENOM" id="CLU_244699_0_0_1"/>
<dbReference type="InterPro" id="IPR007110">
    <property type="entry name" value="Ig-like_dom"/>
</dbReference>
<dbReference type="GO" id="GO:0008061">
    <property type="term" value="F:chitin binding"/>
    <property type="evidence" value="ECO:0007669"/>
    <property type="project" value="InterPro"/>
</dbReference>
<protein>
    <submittedName>
        <fullName evidence="7">Fibropellin-1</fullName>
    </submittedName>
</protein>
<gene>
    <name evidence="7" type="ORF">CGI_10013454</name>
</gene>
<dbReference type="Gene3D" id="2.10.25.10">
    <property type="entry name" value="Laminin"/>
    <property type="match status" value="18"/>
</dbReference>
<feature type="disulfide bond" evidence="6">
    <location>
        <begin position="1272"/>
        <end position="1281"/>
    </location>
</feature>
<evidence type="ECO:0000256" key="4">
    <source>
        <dbReference type="ARBA" id="ARBA00023157"/>
    </source>
</evidence>
<feature type="disulfide bond" evidence="6">
    <location>
        <begin position="626"/>
        <end position="635"/>
    </location>
</feature>
<dbReference type="PROSITE" id="PS00022">
    <property type="entry name" value="EGF_1"/>
    <property type="match status" value="17"/>
</dbReference>
<sequence length="1591" mass="174803">MSNASLSFRMKTAENGSARNLQQSQLARDSIDKSQCEMCWERTRLSSSTCIHCFKNEIRNPKPNRNNIEPSFFDWTLYGIEMLVVPLANSREHNVIELKYQDVKSKDFKIRNDQFTQKEGANLYPKRTIKAYKDIPIPLSNNSGASITIILLIILMAITYTTAAAQETHQWDVSMVVDNVDYTTGMEKNMSREFTDLADTLCLGLSGYLMEKKEQRVGCHVERLRKSSTSKVEVSLTIDNLPLKVFGSKDKVLSRILQESRHLSKNGKDYIEIKSYLIPTTSIHVVQKTETGPQLSKPILDSERPRRGVNTSKLPVVSEGTPLVTTTPTSRVTTVEIVWATNWWDMLLSKYQWGEEDFFGSETGATLSRLPDLDECARNPCNGRPCTNTVGSYRCACPDGFTGKDCTEDIDECRTNPCTDNGVCTNTKGSYLCTCSPGWTSSNCQDDVDECDSSPCKVGSVCVNSEGSYRCECENGWGGKNCTDDVDECSTSPCGNNGVCKNTVGSYQCSCSEGWSGSTCENDLDECLSSPCHHGAVCKNTKGSYSCSCNEGWSGKDCNEDINECEFQQPCANGGLCTNIEGLFECACAAGWTGVNCTDDVDECFDSPCGESVPCVNVEGSYSCECLDGWTGKNCTEDVNECETQQPCANGGVCTNMDGTFECTCASGWTGTNCTDDVDECVDSPCGDGVPCINVEGSYSCRCLPGWSGQNCTEDIDECTDDQALCSNGGSCVNLEGSYRCDCINGWTGKSCDEDLDECADSPCPDGSSCINQNGSFLCDCMEGWTGQYCELDIDECLSVDCGYEGVCNNLNGSFACDCPSGYTGTPCADVDECSDDPCINGGICKNNVGSFLCTCAQGWEGDTCSKDVDECAQNPCSNGGVCQNMDGTYHCDCPASLVGKDCTARMFLMGAEGQYGSSVTISCGVQGLDDWQSIEIRHNNRTLYQVNPSGLFTDFTNSRIAINSTAVSNGAEVSLTFRDLLCEDDGQYQCMVDGNPKNTMNLVVNKPSSGEPTRIIKQEGFVDNRNTVRIQCQGHPSYPNGNLKFQVKMKNELAFKDFTFPIDVRNELSADCSRTQIVTITSAFDQNWDQATIKCLEDDSGNFDETVLDILPDNYCIRAPPNTMVYLEHPHNPRKFVQCSNQQPTIVQECDTGSCFNENDQNCGSCIKDIDECISSPCHNGGLCKNTPGTYMCDCTAGWQGPLCEIDVDECLANPCANGGQCYNNIASFTCVCPPGWTGPRCDIDIDECLNSPCQNNGICQNAPGTYMCECTSGWTGLYCEEDIDECLLNPCTNSGRCNNLIGSFSCDCPEPWFGKICESGLFVDGHRGAINSEKVLGVSCTIYKYQDWKHLAIIRSDKSNRPVVRVMSDGNIKTAFNKRNVQVIYTPDEANEQAEVSLQFTRLRCQDEGVYKCLLDNGQNQDAKVVTTNPSRGKPVISKIEELYGEGNIAFNCTGFPGYPDGDLEFQIKLQNETSFHDFTFYSANRKNIDLGCVRKQFVNATYFMNMEWNQAKIRCKAKGSDIYDETNVYLLSPEICGSVRVNSGIRHPYNPGKFITCTRESPKVRNCPGTTCFDDRSQQCLFTCDNDD</sequence>
<dbReference type="GO" id="GO:0009653">
    <property type="term" value="P:anatomical structure morphogenesis"/>
    <property type="evidence" value="ECO:0007669"/>
    <property type="project" value="UniProtKB-ARBA"/>
</dbReference>
<keyword evidence="2" id="KW-0732">Signal</keyword>
<evidence type="ECO:0000256" key="1">
    <source>
        <dbReference type="ARBA" id="ARBA00022536"/>
    </source>
</evidence>
<evidence type="ECO:0000256" key="5">
    <source>
        <dbReference type="ARBA" id="ARBA00023180"/>
    </source>
</evidence>
<feature type="disulfide bond" evidence="6">
    <location>
        <begin position="588"/>
        <end position="597"/>
    </location>
</feature>
<feature type="disulfide bond" evidence="6">
    <location>
        <begin position="1310"/>
        <end position="1319"/>
    </location>
</feature>
<dbReference type="FunFam" id="2.10.25.10:FF:000173">
    <property type="entry name" value="Neurogenic locus notch protein 2"/>
    <property type="match status" value="2"/>
</dbReference>
<feature type="disulfide bond" evidence="6">
    <location>
        <begin position="819"/>
        <end position="828"/>
    </location>
</feature>
<evidence type="ECO:0000256" key="6">
    <source>
        <dbReference type="PROSITE-ProRule" id="PRU00076"/>
    </source>
</evidence>
<dbReference type="FunFam" id="2.10.25.10:FF:000095">
    <property type="entry name" value="Notch, isoform B"/>
    <property type="match status" value="1"/>
</dbReference>
<dbReference type="InterPro" id="IPR000152">
    <property type="entry name" value="EGF-type_Asp/Asn_hydroxyl_site"/>
</dbReference>
<dbReference type="PROSITE" id="PS00010">
    <property type="entry name" value="ASX_HYDROXYL"/>
    <property type="match status" value="18"/>
</dbReference>
<dbReference type="InterPro" id="IPR036508">
    <property type="entry name" value="Chitin-bd_dom_sf"/>
</dbReference>
<dbReference type="PROSITE" id="PS50835">
    <property type="entry name" value="IG_LIKE"/>
    <property type="match status" value="1"/>
</dbReference>
<dbReference type="SMART" id="SM00179">
    <property type="entry name" value="EGF_CA"/>
    <property type="match status" value="18"/>
</dbReference>
<dbReference type="PROSITE" id="PS01187">
    <property type="entry name" value="EGF_CA"/>
    <property type="match status" value="8"/>
</dbReference>
<dbReference type="SMART" id="SM00409">
    <property type="entry name" value="IG"/>
    <property type="match status" value="1"/>
</dbReference>
<evidence type="ECO:0000313" key="7">
    <source>
        <dbReference type="EMBL" id="EKC32088.1"/>
    </source>
</evidence>
<dbReference type="SUPFAM" id="SSF57625">
    <property type="entry name" value="Invertebrate chitin-binding proteins"/>
    <property type="match status" value="1"/>
</dbReference>
<keyword evidence="1 6" id="KW-0245">EGF-like domain</keyword>
<feature type="disulfide bond" evidence="6">
    <location>
        <begin position="511"/>
        <end position="520"/>
    </location>
</feature>
<dbReference type="GO" id="GO:0005509">
    <property type="term" value="F:calcium ion binding"/>
    <property type="evidence" value="ECO:0007669"/>
    <property type="project" value="InterPro"/>
</dbReference>
<dbReference type="FunFam" id="2.10.25.10:FF:000031">
    <property type="entry name" value="neurogenic locus notch homolog protein 3"/>
    <property type="match status" value="2"/>
</dbReference>
<dbReference type="InterPro" id="IPR009030">
    <property type="entry name" value="Growth_fac_rcpt_cys_sf"/>
</dbReference>
<dbReference type="InterPro" id="IPR000742">
    <property type="entry name" value="EGF"/>
</dbReference>
<dbReference type="PROSITE" id="PS01186">
    <property type="entry name" value="EGF_2"/>
    <property type="match status" value="17"/>
</dbReference>
<dbReference type="Gene3D" id="2.60.40.10">
    <property type="entry name" value="Immunoglobulins"/>
    <property type="match status" value="1"/>
</dbReference>
<proteinExistence type="predicted"/>